<feature type="domain" description="DUF397" evidence="1">
    <location>
        <begin position="13"/>
        <end position="33"/>
    </location>
</feature>
<evidence type="ECO:0000313" key="3">
    <source>
        <dbReference type="Proteomes" id="UP001553843"/>
    </source>
</evidence>
<sequence length="114" mass="12309">MIRKASAGDASGLEWFKSSYSSSNESGDCVEVALDWRKSSYSDSSNGEDCVEVAQGWHKSSYSSSSEGDDCVEVAAPTPATIHIRDSKTPTAPHLTVTPATWSRFIADVRPRAH</sequence>
<evidence type="ECO:0000259" key="1">
    <source>
        <dbReference type="Pfam" id="PF04149"/>
    </source>
</evidence>
<feature type="domain" description="DUF397" evidence="1">
    <location>
        <begin position="35"/>
        <end position="54"/>
    </location>
</feature>
<dbReference type="EMBL" id="JBEYRS010000023">
    <property type="protein sequence ID" value="MEW2367288.1"/>
    <property type="molecule type" value="Genomic_DNA"/>
</dbReference>
<feature type="domain" description="DUF397" evidence="1">
    <location>
        <begin position="56"/>
        <end position="110"/>
    </location>
</feature>
<name>A0ABV3M6G9_9ACTN</name>
<dbReference type="Proteomes" id="UP001553843">
    <property type="component" value="Unassembled WGS sequence"/>
</dbReference>
<gene>
    <name evidence="2" type="ORF">AB0887_35780</name>
</gene>
<comment type="caution">
    <text evidence="2">The sequence shown here is derived from an EMBL/GenBank/DDBJ whole genome shotgun (WGS) entry which is preliminary data.</text>
</comment>
<dbReference type="Pfam" id="PF04149">
    <property type="entry name" value="DUF397"/>
    <property type="match status" value="3"/>
</dbReference>
<organism evidence="2 3">
    <name type="scientific">Streptomyces huasconensis</name>
    <dbReference type="NCBI Taxonomy" id="1854574"/>
    <lineage>
        <taxon>Bacteria</taxon>
        <taxon>Bacillati</taxon>
        <taxon>Actinomycetota</taxon>
        <taxon>Actinomycetes</taxon>
        <taxon>Kitasatosporales</taxon>
        <taxon>Streptomycetaceae</taxon>
        <taxon>Streptomyces</taxon>
    </lineage>
</organism>
<proteinExistence type="predicted"/>
<protein>
    <submittedName>
        <fullName evidence="2">DUF397 domain-containing protein</fullName>
    </submittedName>
</protein>
<keyword evidence="3" id="KW-1185">Reference proteome</keyword>
<evidence type="ECO:0000313" key="2">
    <source>
        <dbReference type="EMBL" id="MEW2367288.1"/>
    </source>
</evidence>
<dbReference type="InterPro" id="IPR007278">
    <property type="entry name" value="DUF397"/>
</dbReference>
<accession>A0ABV3M6G9</accession>
<dbReference type="RefSeq" id="WP_359782339.1">
    <property type="nucleotide sequence ID" value="NZ_JBEYRR010000011.1"/>
</dbReference>
<reference evidence="2 3" key="1">
    <citation type="submission" date="2024-06" db="EMBL/GenBank/DDBJ databases">
        <title>The Natural Products Discovery Center: Release of the First 8490 Sequenced Strains for Exploring Actinobacteria Biosynthetic Diversity.</title>
        <authorList>
            <person name="Kalkreuter E."/>
            <person name="Kautsar S.A."/>
            <person name="Yang D."/>
            <person name="Bader C.D."/>
            <person name="Teijaro C.N."/>
            <person name="Fluegel L."/>
            <person name="Davis C.M."/>
            <person name="Simpson J.R."/>
            <person name="Lauterbach L."/>
            <person name="Steele A.D."/>
            <person name="Gui C."/>
            <person name="Meng S."/>
            <person name="Li G."/>
            <person name="Viehrig K."/>
            <person name="Ye F."/>
            <person name="Su P."/>
            <person name="Kiefer A.F."/>
            <person name="Nichols A."/>
            <person name="Cepeda A.J."/>
            <person name="Yan W."/>
            <person name="Fan B."/>
            <person name="Jiang Y."/>
            <person name="Adhikari A."/>
            <person name="Zheng C.-J."/>
            <person name="Schuster L."/>
            <person name="Cowan T.M."/>
            <person name="Smanski M.J."/>
            <person name="Chevrette M.G."/>
            <person name="De Carvalho L.P.S."/>
            <person name="Shen B."/>
        </authorList>
    </citation>
    <scope>NUCLEOTIDE SEQUENCE [LARGE SCALE GENOMIC DNA]</scope>
    <source>
        <strain evidence="2 3">NPDC047833</strain>
    </source>
</reference>